<dbReference type="Pfam" id="PF07261">
    <property type="entry name" value="DnaB_2"/>
    <property type="match status" value="1"/>
</dbReference>
<dbReference type="EMBL" id="JWIR02000003">
    <property type="protein sequence ID" value="KKB43266.1"/>
    <property type="molecule type" value="Genomic_DNA"/>
</dbReference>
<proteinExistence type="inferred from homology"/>
<comment type="similarity">
    <text evidence="1">Belongs to the DnaB/DnaD family.</text>
</comment>
<evidence type="ECO:0000259" key="2">
    <source>
        <dbReference type="Pfam" id="PF07261"/>
    </source>
</evidence>
<comment type="caution">
    <text evidence="3">The sequence shown here is derived from an EMBL/GenBank/DDBJ whole genome shotgun (WGS) entry which is preliminary data.</text>
</comment>
<keyword evidence="4" id="KW-1185">Reference proteome</keyword>
<feature type="domain" description="DnaB/C C-terminal" evidence="2">
    <location>
        <begin position="18"/>
        <end position="87"/>
    </location>
</feature>
<organism evidence="3 4">
    <name type="scientific">Bacillus thermotolerans</name>
    <name type="common">Quasibacillus thermotolerans</name>
    <dbReference type="NCBI Taxonomy" id="1221996"/>
    <lineage>
        <taxon>Bacteria</taxon>
        <taxon>Bacillati</taxon>
        <taxon>Bacillota</taxon>
        <taxon>Bacilli</taxon>
        <taxon>Bacillales</taxon>
        <taxon>Bacillaceae</taxon>
        <taxon>Bacillus</taxon>
    </lineage>
</organism>
<dbReference type="Proteomes" id="UP000031563">
    <property type="component" value="Unassembled WGS sequence"/>
</dbReference>
<accession>A0A0F5ICM7</accession>
<evidence type="ECO:0000313" key="3">
    <source>
        <dbReference type="EMBL" id="KKB43266.1"/>
    </source>
</evidence>
<dbReference type="AlphaFoldDB" id="A0A0F5ICM7"/>
<name>A0A0F5ICM7_BACTR</name>
<reference evidence="3" key="1">
    <citation type="submission" date="2015-02" db="EMBL/GenBank/DDBJ databases">
        <title>Genome Assembly of Bacillaceae bacterium MTCC 8252.</title>
        <authorList>
            <person name="Verma A."/>
            <person name="Khatri I."/>
            <person name="Mual P."/>
            <person name="Subramanian S."/>
            <person name="Krishnamurthi S."/>
        </authorList>
    </citation>
    <scope>NUCLEOTIDE SEQUENCE [LARGE SCALE GENOMIC DNA]</scope>
    <source>
        <strain evidence="3">MTCC 8252</strain>
    </source>
</reference>
<dbReference type="STRING" id="1221996.QY95_01511"/>
<dbReference type="InterPro" id="IPR006343">
    <property type="entry name" value="DnaB/C_C"/>
</dbReference>
<evidence type="ECO:0000313" key="4">
    <source>
        <dbReference type="Proteomes" id="UP000031563"/>
    </source>
</evidence>
<sequence length="113" mass="13094">MVTEELINRFKGLTSEEFLSKYKANTVSARDLEVIEELKAAGFNDGVVNVLLEFALLSSGMKMNRSLIRSIAEHWAKYEVSTIEQAIIFVRKEHRQYRKWKGSLSTRNIQKWA</sequence>
<gene>
    <name evidence="3" type="ORF">QY95_01511</name>
</gene>
<protein>
    <submittedName>
        <fullName evidence="3">DNA replication protein DnaB</fullName>
    </submittedName>
</protein>
<evidence type="ECO:0000256" key="1">
    <source>
        <dbReference type="ARBA" id="ARBA00093462"/>
    </source>
</evidence>
<dbReference type="RefSeq" id="WP_175286602.1">
    <property type="nucleotide sequence ID" value="NZ_JWIQ02000027.1"/>
</dbReference>